<dbReference type="Proteomes" id="UP000274429">
    <property type="component" value="Unassembled WGS sequence"/>
</dbReference>
<keyword evidence="3 6" id="KW-0812">Transmembrane</keyword>
<comment type="subcellular location">
    <subcellularLocation>
        <location evidence="1">Membrane</location>
        <topology evidence="1">Multi-pass membrane protein</topology>
    </subcellularLocation>
</comment>
<evidence type="ECO:0000256" key="2">
    <source>
        <dbReference type="ARBA" id="ARBA00006665"/>
    </source>
</evidence>
<name>A0A0R3WZ13_HYDTA</name>
<dbReference type="Pfam" id="PF03348">
    <property type="entry name" value="Serinc"/>
    <property type="match status" value="1"/>
</dbReference>
<feature type="transmembrane region" description="Helical" evidence="6">
    <location>
        <begin position="118"/>
        <end position="137"/>
    </location>
</feature>
<dbReference type="STRING" id="6205.A0A0R3WZ13"/>
<dbReference type="EMBL" id="UYWX01010085">
    <property type="protein sequence ID" value="VDM28125.1"/>
    <property type="molecule type" value="Genomic_DNA"/>
</dbReference>
<keyword evidence="7" id="KW-0732">Signal</keyword>
<proteinExistence type="inferred from homology"/>
<accession>A0A0R3WZ13</accession>
<feature type="transmembrane region" description="Helical" evidence="6">
    <location>
        <begin position="226"/>
        <end position="246"/>
    </location>
</feature>
<feature type="transmembrane region" description="Helical" evidence="6">
    <location>
        <begin position="34"/>
        <end position="53"/>
    </location>
</feature>
<evidence type="ECO:0000256" key="3">
    <source>
        <dbReference type="ARBA" id="ARBA00022692"/>
    </source>
</evidence>
<dbReference type="OrthoDB" id="5963193at2759"/>
<evidence type="ECO:0000256" key="7">
    <source>
        <dbReference type="SAM" id="SignalP"/>
    </source>
</evidence>
<dbReference type="AlphaFoldDB" id="A0A0R3WZ13"/>
<protein>
    <submittedName>
        <fullName evidence="10">Serine incorporator 5</fullName>
    </submittedName>
</protein>
<dbReference type="PANTHER" id="PTHR10383:SF9">
    <property type="entry name" value="SERINE INCORPORATOR, ISOFORM F"/>
    <property type="match status" value="1"/>
</dbReference>
<evidence type="ECO:0000256" key="6">
    <source>
        <dbReference type="SAM" id="Phobius"/>
    </source>
</evidence>
<feature type="signal peptide" evidence="7">
    <location>
        <begin position="1"/>
        <end position="18"/>
    </location>
</feature>
<feature type="transmembrane region" description="Helical" evidence="6">
    <location>
        <begin position="192"/>
        <end position="214"/>
    </location>
</feature>
<dbReference type="InterPro" id="IPR005016">
    <property type="entry name" value="TDE1/TMS"/>
</dbReference>
<feature type="chain" id="PRO_5043133060" evidence="7">
    <location>
        <begin position="19"/>
        <end position="262"/>
    </location>
</feature>
<feature type="transmembrane region" description="Helical" evidence="6">
    <location>
        <begin position="144"/>
        <end position="172"/>
    </location>
</feature>
<gene>
    <name evidence="8" type="ORF">TTAC_LOCUS5988</name>
</gene>
<feature type="transmembrane region" description="Helical" evidence="6">
    <location>
        <begin position="74"/>
        <end position="98"/>
    </location>
</feature>
<reference evidence="10" key="1">
    <citation type="submission" date="2017-02" db="UniProtKB">
        <authorList>
            <consortium name="WormBaseParasite"/>
        </authorList>
    </citation>
    <scope>IDENTIFICATION</scope>
</reference>
<dbReference type="GO" id="GO:0016020">
    <property type="term" value="C:membrane"/>
    <property type="evidence" value="ECO:0007669"/>
    <property type="project" value="UniProtKB-SubCell"/>
</dbReference>
<sequence length="262" mass="29091">MGCLLSCLACCFCDAATSICCKCLPSCKKSILTRLYYGVILLVVIVFSCVCLSPNVEKLLRKIPSLCPGEPNDLCSLITGYGAVYRMCFALALFFFAFSLCMINVKSSHDFRASIHNGFWFFKILAIIGIMVGAFFIRDPMFLYVWMIFGIIGASLLILLQLTLLVDFAHSWNEKWVDAYDETHNRCYSCGLISSTVFFYALSATAVIVFYIFFGSHPSCHLGKMLISINLILCVVMSVISVLPVVRDKLPLSGLLQVGSFS</sequence>
<keyword evidence="9" id="KW-1185">Reference proteome</keyword>
<evidence type="ECO:0000313" key="8">
    <source>
        <dbReference type="EMBL" id="VDM28125.1"/>
    </source>
</evidence>
<evidence type="ECO:0000313" key="10">
    <source>
        <dbReference type="WBParaSite" id="TTAC_0000600301-mRNA-1"/>
    </source>
</evidence>
<keyword evidence="5 6" id="KW-0472">Membrane</keyword>
<reference evidence="8 9" key="2">
    <citation type="submission" date="2018-11" db="EMBL/GenBank/DDBJ databases">
        <authorList>
            <consortium name="Pathogen Informatics"/>
        </authorList>
    </citation>
    <scope>NUCLEOTIDE SEQUENCE [LARGE SCALE GENOMIC DNA]</scope>
</reference>
<evidence type="ECO:0000256" key="1">
    <source>
        <dbReference type="ARBA" id="ARBA00004141"/>
    </source>
</evidence>
<comment type="similarity">
    <text evidence="2">Belongs to the TDE1 family.</text>
</comment>
<dbReference type="WBParaSite" id="TTAC_0000600301-mRNA-1">
    <property type="protein sequence ID" value="TTAC_0000600301-mRNA-1"/>
    <property type="gene ID" value="TTAC_0000600301"/>
</dbReference>
<evidence type="ECO:0000313" key="9">
    <source>
        <dbReference type="Proteomes" id="UP000274429"/>
    </source>
</evidence>
<dbReference type="PANTHER" id="PTHR10383">
    <property type="entry name" value="SERINE INCORPORATOR"/>
    <property type="match status" value="1"/>
</dbReference>
<organism evidence="10">
    <name type="scientific">Hydatigena taeniaeformis</name>
    <name type="common">Feline tapeworm</name>
    <name type="synonym">Taenia taeniaeformis</name>
    <dbReference type="NCBI Taxonomy" id="6205"/>
    <lineage>
        <taxon>Eukaryota</taxon>
        <taxon>Metazoa</taxon>
        <taxon>Spiralia</taxon>
        <taxon>Lophotrochozoa</taxon>
        <taxon>Platyhelminthes</taxon>
        <taxon>Cestoda</taxon>
        <taxon>Eucestoda</taxon>
        <taxon>Cyclophyllidea</taxon>
        <taxon>Taeniidae</taxon>
        <taxon>Hydatigera</taxon>
    </lineage>
</organism>
<keyword evidence="4 6" id="KW-1133">Transmembrane helix</keyword>
<evidence type="ECO:0000256" key="4">
    <source>
        <dbReference type="ARBA" id="ARBA00022989"/>
    </source>
</evidence>
<evidence type="ECO:0000256" key="5">
    <source>
        <dbReference type="ARBA" id="ARBA00023136"/>
    </source>
</evidence>